<evidence type="ECO:0000256" key="1">
    <source>
        <dbReference type="SAM" id="MobiDB-lite"/>
    </source>
</evidence>
<dbReference type="AlphaFoldDB" id="A0A0E9RKN7"/>
<dbReference type="EMBL" id="GBXM01079679">
    <property type="protein sequence ID" value="JAH28898.1"/>
    <property type="molecule type" value="Transcribed_RNA"/>
</dbReference>
<name>A0A0E9RKN7_ANGAN</name>
<sequence length="86" mass="10032">MYLKSYLTTHSKTTILSDQDQQPAKSTLHKVRQFTTDTESSAQFTRHFRPPHHSNNTRLYPGGQKDTGFNTQIHSMWRTDNCLARH</sequence>
<reference evidence="2" key="2">
    <citation type="journal article" date="2015" name="Fish Shellfish Immunol.">
        <title>Early steps in the European eel (Anguilla anguilla)-Vibrio vulnificus interaction in the gills: Role of the RtxA13 toxin.</title>
        <authorList>
            <person name="Callol A."/>
            <person name="Pajuelo D."/>
            <person name="Ebbesson L."/>
            <person name="Teles M."/>
            <person name="MacKenzie S."/>
            <person name="Amaro C."/>
        </authorList>
    </citation>
    <scope>NUCLEOTIDE SEQUENCE</scope>
</reference>
<reference evidence="2" key="1">
    <citation type="submission" date="2014-11" db="EMBL/GenBank/DDBJ databases">
        <authorList>
            <person name="Amaro Gonzalez C."/>
        </authorList>
    </citation>
    <scope>NUCLEOTIDE SEQUENCE</scope>
</reference>
<proteinExistence type="predicted"/>
<feature type="region of interest" description="Disordered" evidence="1">
    <location>
        <begin position="36"/>
        <end position="67"/>
    </location>
</feature>
<accession>A0A0E9RKN7</accession>
<protein>
    <submittedName>
        <fullName evidence="2">Uncharacterized protein</fullName>
    </submittedName>
</protein>
<organism evidence="2">
    <name type="scientific">Anguilla anguilla</name>
    <name type="common">European freshwater eel</name>
    <name type="synonym">Muraena anguilla</name>
    <dbReference type="NCBI Taxonomy" id="7936"/>
    <lineage>
        <taxon>Eukaryota</taxon>
        <taxon>Metazoa</taxon>
        <taxon>Chordata</taxon>
        <taxon>Craniata</taxon>
        <taxon>Vertebrata</taxon>
        <taxon>Euteleostomi</taxon>
        <taxon>Actinopterygii</taxon>
        <taxon>Neopterygii</taxon>
        <taxon>Teleostei</taxon>
        <taxon>Anguilliformes</taxon>
        <taxon>Anguillidae</taxon>
        <taxon>Anguilla</taxon>
    </lineage>
</organism>
<evidence type="ECO:0000313" key="2">
    <source>
        <dbReference type="EMBL" id="JAH28898.1"/>
    </source>
</evidence>